<dbReference type="EMBL" id="NBNE01017141">
    <property type="protein sequence ID" value="OWY92876.1"/>
    <property type="molecule type" value="Genomic_DNA"/>
</dbReference>
<keyword evidence="2" id="KW-1185">Reference proteome</keyword>
<proteinExistence type="predicted"/>
<reference evidence="2" key="1">
    <citation type="submission" date="2017-03" db="EMBL/GenBank/DDBJ databases">
        <title>Phytopthora megakarya and P. palmivora, two closely related causual agents of cacao black pod achieved similar genome size and gene model numbers by different mechanisms.</title>
        <authorList>
            <person name="Ali S."/>
            <person name="Shao J."/>
            <person name="Larry D.J."/>
            <person name="Kronmiller B."/>
            <person name="Shen D."/>
            <person name="Strem M.D."/>
            <person name="Melnick R.L."/>
            <person name="Guiltinan M.J."/>
            <person name="Tyler B.M."/>
            <person name="Meinhardt L.W."/>
            <person name="Bailey B.A."/>
        </authorList>
    </citation>
    <scope>NUCLEOTIDE SEQUENCE [LARGE SCALE GENOMIC DNA]</scope>
    <source>
        <strain evidence="2">zdho120</strain>
    </source>
</reference>
<name>A0A225UJZ4_9STRA</name>
<sequence length="116" mass="13297">MNRLFRKNEWINGADSCTGAWDDNTRIVQVRIRRSSALKNNDATKEGPSQNLKLGRLKPKSIYFSTSQSSEYCYYTRRTVCPRTDCFLDLVVVHFQISKLVVLSVGRSLRPSYTGD</sequence>
<dbReference type="Proteomes" id="UP000198211">
    <property type="component" value="Unassembled WGS sequence"/>
</dbReference>
<comment type="caution">
    <text evidence="1">The sequence shown here is derived from an EMBL/GenBank/DDBJ whole genome shotgun (WGS) entry which is preliminary data.</text>
</comment>
<organism evidence="1 2">
    <name type="scientific">Phytophthora megakarya</name>
    <dbReference type="NCBI Taxonomy" id="4795"/>
    <lineage>
        <taxon>Eukaryota</taxon>
        <taxon>Sar</taxon>
        <taxon>Stramenopiles</taxon>
        <taxon>Oomycota</taxon>
        <taxon>Peronosporomycetes</taxon>
        <taxon>Peronosporales</taxon>
        <taxon>Peronosporaceae</taxon>
        <taxon>Phytophthora</taxon>
    </lineage>
</organism>
<dbReference type="AlphaFoldDB" id="A0A225UJZ4"/>
<evidence type="ECO:0000313" key="1">
    <source>
        <dbReference type="EMBL" id="OWY92876.1"/>
    </source>
</evidence>
<evidence type="ECO:0000313" key="2">
    <source>
        <dbReference type="Proteomes" id="UP000198211"/>
    </source>
</evidence>
<accession>A0A225UJZ4</accession>
<protein>
    <submittedName>
        <fullName evidence="1">Uncharacterized protein</fullName>
    </submittedName>
</protein>
<gene>
    <name evidence="1" type="ORF">PHMEG_00037934</name>
</gene>